<dbReference type="Gene3D" id="1.10.510.10">
    <property type="entry name" value="Transferase(Phosphotransferase) domain 1"/>
    <property type="match status" value="1"/>
</dbReference>
<keyword evidence="16" id="KW-0675">Receptor</keyword>
<feature type="transmembrane region" description="Helical" evidence="21">
    <location>
        <begin position="69"/>
        <end position="93"/>
    </location>
</feature>
<evidence type="ECO:0000313" key="24">
    <source>
        <dbReference type="Proteomes" id="UP001476798"/>
    </source>
</evidence>
<evidence type="ECO:0000313" key="23">
    <source>
        <dbReference type="EMBL" id="MEQ2178638.1"/>
    </source>
</evidence>
<evidence type="ECO:0000256" key="21">
    <source>
        <dbReference type="SAM" id="Phobius"/>
    </source>
</evidence>
<organism evidence="23 24">
    <name type="scientific">Goodea atripinnis</name>
    <dbReference type="NCBI Taxonomy" id="208336"/>
    <lineage>
        <taxon>Eukaryota</taxon>
        <taxon>Metazoa</taxon>
        <taxon>Chordata</taxon>
        <taxon>Craniata</taxon>
        <taxon>Vertebrata</taxon>
        <taxon>Euteleostomi</taxon>
        <taxon>Actinopterygii</taxon>
        <taxon>Neopterygii</taxon>
        <taxon>Teleostei</taxon>
        <taxon>Neoteleostei</taxon>
        <taxon>Acanthomorphata</taxon>
        <taxon>Ovalentaria</taxon>
        <taxon>Atherinomorphae</taxon>
        <taxon>Cyprinodontiformes</taxon>
        <taxon>Goodeidae</taxon>
        <taxon>Goodea</taxon>
    </lineage>
</organism>
<sequence length="427" mass="47702">MCHDPALPLDSVDPVLLLTITSRECHMVPQPAVDGTMMVCGCQGGEECNDKLIFSKEFNGFSRLESKDVIAVVVISLVPLVLVVIVATAAFYFHRIRRPEWPTKCTPELYRALNMPHDGPGPKDEGGGEALVALEIEQEDLHTKELSLNNDSISYRSDWQLNELLPIKLDQLVGKGRFAEVWRARLLHSKKGGVNSYETVAVKVFPSKEYASWRNECSIFSDATLQHDNIVQFFAAEERGPAVPPTYWLVLAYYSLGNLQDFLSTNIMSWEELLAMAGSIAKGLSHLHSDTTTSGVPKVPVAHRDLKSSNIVVKNRKECALCDFGLALRLDLSLTVDDYANSGQVGTARYMAPEVLESRVNLEDLEAFKQMDVYSMAMVLWEMASRCEGMNVFCSTITECWDHDPEARLTVHCVGERLNALQRGEEW</sequence>
<reference evidence="23 24" key="1">
    <citation type="submission" date="2021-06" db="EMBL/GenBank/DDBJ databases">
        <authorList>
            <person name="Palmer J.M."/>
        </authorList>
    </citation>
    <scope>NUCLEOTIDE SEQUENCE [LARGE SCALE GENOMIC DNA]</scope>
    <source>
        <strain evidence="23 24">GA_2019</strain>
        <tissue evidence="23">Muscle</tissue>
    </source>
</reference>
<evidence type="ECO:0000256" key="13">
    <source>
        <dbReference type="ARBA" id="ARBA00022840"/>
    </source>
</evidence>
<keyword evidence="14 21" id="KW-1133">Transmembrane helix</keyword>
<evidence type="ECO:0000256" key="3">
    <source>
        <dbReference type="ARBA" id="ARBA00009605"/>
    </source>
</evidence>
<evidence type="ECO:0000256" key="14">
    <source>
        <dbReference type="ARBA" id="ARBA00022989"/>
    </source>
</evidence>
<keyword evidence="12" id="KW-0418">Kinase</keyword>
<keyword evidence="15 21" id="KW-0472">Membrane</keyword>
<comment type="subcellular location">
    <subcellularLocation>
        <location evidence="1">Membrane raft</location>
    </subcellularLocation>
    <subcellularLocation>
        <location evidence="2">Membrane</location>
        <topology evidence="2">Single-pass type I membrane protein</topology>
    </subcellularLocation>
</comment>
<feature type="domain" description="Protein kinase" evidence="22">
    <location>
        <begin position="167"/>
        <end position="427"/>
    </location>
</feature>
<evidence type="ECO:0000256" key="12">
    <source>
        <dbReference type="ARBA" id="ARBA00022777"/>
    </source>
</evidence>
<keyword evidence="10" id="KW-0732">Signal</keyword>
<gene>
    <name evidence="23" type="ORF">GOODEAATRI_016168</name>
</gene>
<dbReference type="InterPro" id="IPR008271">
    <property type="entry name" value="Ser/Thr_kinase_AS"/>
</dbReference>
<dbReference type="Proteomes" id="UP001476798">
    <property type="component" value="Unassembled WGS sequence"/>
</dbReference>
<name>A0ABV0P4K7_9TELE</name>
<dbReference type="InterPro" id="IPR000333">
    <property type="entry name" value="TGFB_receptor"/>
</dbReference>
<evidence type="ECO:0000256" key="19">
    <source>
        <dbReference type="PROSITE-ProRule" id="PRU10141"/>
    </source>
</evidence>
<dbReference type="InterPro" id="IPR017441">
    <property type="entry name" value="Protein_kinase_ATP_BS"/>
</dbReference>
<feature type="binding site" evidence="19">
    <location>
        <position position="203"/>
    </location>
    <ligand>
        <name>ATP</name>
        <dbReference type="ChEBI" id="CHEBI:30616"/>
    </ligand>
</feature>
<keyword evidence="8" id="KW-0808">Transferase</keyword>
<dbReference type="SMART" id="SM00220">
    <property type="entry name" value="S_TKc"/>
    <property type="match status" value="1"/>
</dbReference>
<evidence type="ECO:0000256" key="15">
    <source>
        <dbReference type="ARBA" id="ARBA00023136"/>
    </source>
</evidence>
<dbReference type="PROSITE" id="PS00107">
    <property type="entry name" value="PROTEIN_KINASE_ATP"/>
    <property type="match status" value="1"/>
</dbReference>
<evidence type="ECO:0000256" key="11">
    <source>
        <dbReference type="ARBA" id="ARBA00022741"/>
    </source>
</evidence>
<dbReference type="PROSITE" id="PS00108">
    <property type="entry name" value="PROTEIN_KINASE_ST"/>
    <property type="match status" value="1"/>
</dbReference>
<keyword evidence="11 19" id="KW-0547">Nucleotide-binding</keyword>
<keyword evidence="7" id="KW-0341">Growth regulation</keyword>
<accession>A0ABV0P4K7</accession>
<keyword evidence="6 20" id="KW-0723">Serine/threonine-protein kinase</keyword>
<comment type="similarity">
    <text evidence="3">Belongs to the protein kinase superfamily. TKL Ser/Thr protein kinase family. TGFB receptor subfamily.</text>
</comment>
<protein>
    <recommendedName>
        <fullName evidence="5">TGF-beta receptor type-2</fullName>
        <ecNumber evidence="4">2.7.11.30</ecNumber>
    </recommendedName>
    <alternativeName>
        <fullName evidence="17">TGF-beta type II receptor</fullName>
    </alternativeName>
    <alternativeName>
        <fullName evidence="18">Transforming growth factor-beta receptor type II</fullName>
    </alternativeName>
</protein>
<evidence type="ECO:0000256" key="2">
    <source>
        <dbReference type="ARBA" id="ARBA00004479"/>
    </source>
</evidence>
<dbReference type="EC" id="2.7.11.30" evidence="4"/>
<dbReference type="PROSITE" id="PS50011">
    <property type="entry name" value="PROTEIN_KINASE_DOM"/>
    <property type="match status" value="1"/>
</dbReference>
<evidence type="ECO:0000256" key="5">
    <source>
        <dbReference type="ARBA" id="ARBA00017567"/>
    </source>
</evidence>
<dbReference type="Gene3D" id="3.30.200.20">
    <property type="entry name" value="Phosphorylase Kinase, domain 1"/>
    <property type="match status" value="1"/>
</dbReference>
<evidence type="ECO:0000259" key="22">
    <source>
        <dbReference type="PROSITE" id="PS50011"/>
    </source>
</evidence>
<dbReference type="InterPro" id="IPR011009">
    <property type="entry name" value="Kinase-like_dom_sf"/>
</dbReference>
<dbReference type="Pfam" id="PF00069">
    <property type="entry name" value="Pkinase"/>
    <property type="match status" value="1"/>
</dbReference>
<evidence type="ECO:0000256" key="20">
    <source>
        <dbReference type="RuleBase" id="RU000304"/>
    </source>
</evidence>
<dbReference type="SUPFAM" id="SSF56112">
    <property type="entry name" value="Protein kinase-like (PK-like)"/>
    <property type="match status" value="1"/>
</dbReference>
<evidence type="ECO:0000256" key="4">
    <source>
        <dbReference type="ARBA" id="ARBA00012401"/>
    </source>
</evidence>
<dbReference type="PANTHER" id="PTHR23255:SF51">
    <property type="entry name" value="TGF-BETA RECEPTOR TYPE-2"/>
    <property type="match status" value="1"/>
</dbReference>
<keyword evidence="13 19" id="KW-0067">ATP-binding</keyword>
<dbReference type="Gene3D" id="2.10.60.10">
    <property type="entry name" value="CD59"/>
    <property type="match status" value="1"/>
</dbReference>
<evidence type="ECO:0000256" key="10">
    <source>
        <dbReference type="ARBA" id="ARBA00022729"/>
    </source>
</evidence>
<evidence type="ECO:0000256" key="17">
    <source>
        <dbReference type="ARBA" id="ARBA00032053"/>
    </source>
</evidence>
<keyword evidence="24" id="KW-1185">Reference proteome</keyword>
<evidence type="ECO:0000256" key="9">
    <source>
        <dbReference type="ARBA" id="ARBA00022692"/>
    </source>
</evidence>
<evidence type="ECO:0000256" key="16">
    <source>
        <dbReference type="ARBA" id="ARBA00023170"/>
    </source>
</evidence>
<dbReference type="InterPro" id="IPR015013">
    <property type="entry name" value="Transforming_GF_b_rcpt_2_ecto"/>
</dbReference>
<evidence type="ECO:0000256" key="1">
    <source>
        <dbReference type="ARBA" id="ARBA00004285"/>
    </source>
</evidence>
<evidence type="ECO:0000256" key="7">
    <source>
        <dbReference type="ARBA" id="ARBA00022604"/>
    </source>
</evidence>
<keyword evidence="9 21" id="KW-0812">Transmembrane</keyword>
<dbReference type="EMBL" id="JAHRIO010061203">
    <property type="protein sequence ID" value="MEQ2178638.1"/>
    <property type="molecule type" value="Genomic_DNA"/>
</dbReference>
<proteinExistence type="inferred from homology"/>
<dbReference type="InterPro" id="IPR000719">
    <property type="entry name" value="Prot_kinase_dom"/>
</dbReference>
<dbReference type="InterPro" id="IPR045860">
    <property type="entry name" value="Snake_toxin-like_sf"/>
</dbReference>
<comment type="caution">
    <text evidence="23">The sequence shown here is derived from an EMBL/GenBank/DDBJ whole genome shotgun (WGS) entry which is preliminary data.</text>
</comment>
<dbReference type="PANTHER" id="PTHR23255">
    <property type="entry name" value="TRANSFORMING GROWTH FACTOR-BETA RECEPTOR TYPE I AND II"/>
    <property type="match status" value="1"/>
</dbReference>
<dbReference type="SUPFAM" id="SSF57302">
    <property type="entry name" value="Snake toxin-like"/>
    <property type="match status" value="1"/>
</dbReference>
<evidence type="ECO:0000256" key="8">
    <source>
        <dbReference type="ARBA" id="ARBA00022679"/>
    </source>
</evidence>
<evidence type="ECO:0000256" key="6">
    <source>
        <dbReference type="ARBA" id="ARBA00022527"/>
    </source>
</evidence>
<dbReference type="Pfam" id="PF08917">
    <property type="entry name" value="ecTbetaR2"/>
    <property type="match status" value="1"/>
</dbReference>
<evidence type="ECO:0000256" key="18">
    <source>
        <dbReference type="ARBA" id="ARBA00033122"/>
    </source>
</evidence>